<reference evidence="1 2" key="1">
    <citation type="journal article" date="2022" name="Genome Biol. Evol.">
        <title>The Spruce Budworm Genome: Reconstructing the Evolutionary History of Antifreeze Proteins.</title>
        <authorList>
            <person name="Beliveau C."/>
            <person name="Gagne P."/>
            <person name="Picq S."/>
            <person name="Vernygora O."/>
            <person name="Keeling C.I."/>
            <person name="Pinkney K."/>
            <person name="Doucet D."/>
            <person name="Wen F."/>
            <person name="Johnston J.S."/>
            <person name="Maaroufi H."/>
            <person name="Boyle B."/>
            <person name="Laroche J."/>
            <person name="Dewar K."/>
            <person name="Juretic N."/>
            <person name="Blackburn G."/>
            <person name="Nisole A."/>
            <person name="Brunet B."/>
            <person name="Brandao M."/>
            <person name="Lumley L."/>
            <person name="Duan J."/>
            <person name="Quan G."/>
            <person name="Lucarotti C.J."/>
            <person name="Roe A.D."/>
            <person name="Sperling F.A.H."/>
            <person name="Levesque R.C."/>
            <person name="Cusson M."/>
        </authorList>
    </citation>
    <scope>NUCLEOTIDE SEQUENCE [LARGE SCALE GENOMIC DNA]</scope>
    <source>
        <strain evidence="1">Glfc:IPQL:Cfum</strain>
    </source>
</reference>
<dbReference type="Proteomes" id="UP001064048">
    <property type="component" value="Chromosome 16"/>
</dbReference>
<gene>
    <name evidence="1" type="ORF">MSG28_009878</name>
</gene>
<accession>A0ACC0JCY0</accession>
<sequence length="68" mass="7864">MTIPADRRVEDGCIWLSSEVLCPKTDELRAAMDGWMDALIVDLTDKRSFGELIKREPKENRLRAEQIM</sequence>
<protein>
    <submittedName>
        <fullName evidence="1">Uncharacterized protein</fullName>
    </submittedName>
</protein>
<evidence type="ECO:0000313" key="2">
    <source>
        <dbReference type="Proteomes" id="UP001064048"/>
    </source>
</evidence>
<keyword evidence="2" id="KW-1185">Reference proteome</keyword>
<proteinExistence type="predicted"/>
<evidence type="ECO:0000313" key="1">
    <source>
        <dbReference type="EMBL" id="KAI8421972.1"/>
    </source>
</evidence>
<name>A0ACC0JCY0_CHOFU</name>
<organism evidence="1 2">
    <name type="scientific">Choristoneura fumiferana</name>
    <name type="common">Spruce budworm moth</name>
    <name type="synonym">Archips fumiferana</name>
    <dbReference type="NCBI Taxonomy" id="7141"/>
    <lineage>
        <taxon>Eukaryota</taxon>
        <taxon>Metazoa</taxon>
        <taxon>Ecdysozoa</taxon>
        <taxon>Arthropoda</taxon>
        <taxon>Hexapoda</taxon>
        <taxon>Insecta</taxon>
        <taxon>Pterygota</taxon>
        <taxon>Neoptera</taxon>
        <taxon>Endopterygota</taxon>
        <taxon>Lepidoptera</taxon>
        <taxon>Glossata</taxon>
        <taxon>Ditrysia</taxon>
        <taxon>Tortricoidea</taxon>
        <taxon>Tortricidae</taxon>
        <taxon>Tortricinae</taxon>
        <taxon>Choristoneura</taxon>
    </lineage>
</organism>
<dbReference type="EMBL" id="CM046116">
    <property type="protein sequence ID" value="KAI8421972.1"/>
    <property type="molecule type" value="Genomic_DNA"/>
</dbReference>
<comment type="caution">
    <text evidence="1">The sequence shown here is derived from an EMBL/GenBank/DDBJ whole genome shotgun (WGS) entry which is preliminary data.</text>
</comment>